<dbReference type="EMBL" id="VSSQ01000841">
    <property type="protein sequence ID" value="MPM02050.1"/>
    <property type="molecule type" value="Genomic_DNA"/>
</dbReference>
<protein>
    <recommendedName>
        <fullName evidence="2">Lipoprotein</fullName>
    </recommendedName>
</protein>
<dbReference type="PROSITE" id="PS51257">
    <property type="entry name" value="PROKAR_LIPOPROTEIN"/>
    <property type="match status" value="1"/>
</dbReference>
<evidence type="ECO:0000313" key="1">
    <source>
        <dbReference type="EMBL" id="MPM02050.1"/>
    </source>
</evidence>
<proteinExistence type="predicted"/>
<name>A0A644WE04_9ZZZZ</name>
<gene>
    <name evidence="1" type="ORF">SDC9_48295</name>
</gene>
<sequence length="127" mass="14967">MKNPLIYLLLLIAFTSCDPALYGTMYVRNESDLDVQVQFKSHFSNADSVIIIIPDQTIELFNYNHLGHPKKIHCWCEFDTLKFSYVNDNDSIQTAVPVFWKVDDSRLKMWKNHEVDCYYIIRNPCIE</sequence>
<evidence type="ECO:0008006" key="2">
    <source>
        <dbReference type="Google" id="ProtNLM"/>
    </source>
</evidence>
<reference evidence="1" key="1">
    <citation type="submission" date="2019-08" db="EMBL/GenBank/DDBJ databases">
        <authorList>
            <person name="Kucharzyk K."/>
            <person name="Murdoch R.W."/>
            <person name="Higgins S."/>
            <person name="Loffler F."/>
        </authorList>
    </citation>
    <scope>NUCLEOTIDE SEQUENCE</scope>
</reference>
<dbReference type="AlphaFoldDB" id="A0A644WE04"/>
<accession>A0A644WE04</accession>
<comment type="caution">
    <text evidence="1">The sequence shown here is derived from an EMBL/GenBank/DDBJ whole genome shotgun (WGS) entry which is preliminary data.</text>
</comment>
<organism evidence="1">
    <name type="scientific">bioreactor metagenome</name>
    <dbReference type="NCBI Taxonomy" id="1076179"/>
    <lineage>
        <taxon>unclassified sequences</taxon>
        <taxon>metagenomes</taxon>
        <taxon>ecological metagenomes</taxon>
    </lineage>
</organism>